<comment type="caution">
    <text evidence="10">The sequence shown here is derived from an EMBL/GenBank/DDBJ whole genome shotgun (WGS) entry which is preliminary data.</text>
</comment>
<keyword evidence="4 9" id="KW-1133">Transmembrane helix</keyword>
<dbReference type="PANTHER" id="PTHR19282">
    <property type="entry name" value="TETRASPANIN"/>
    <property type="match status" value="1"/>
</dbReference>
<evidence type="ECO:0000256" key="8">
    <source>
        <dbReference type="SAM" id="MobiDB-lite"/>
    </source>
</evidence>
<dbReference type="Gene3D" id="1.10.1450.10">
    <property type="entry name" value="Tetraspanin"/>
    <property type="match status" value="1"/>
</dbReference>
<evidence type="ECO:0000256" key="3">
    <source>
        <dbReference type="ARBA" id="ARBA00022692"/>
    </source>
</evidence>
<comment type="similarity">
    <text evidence="2">Belongs to the tetraspanin (TM4SF) family.</text>
</comment>
<reference evidence="10 11" key="1">
    <citation type="submission" date="2019-04" db="EMBL/GenBank/DDBJ databases">
        <title>Chromosome genome assembly for Takifugu flavidus.</title>
        <authorList>
            <person name="Xiao S."/>
        </authorList>
    </citation>
    <scope>NUCLEOTIDE SEQUENCE [LARGE SCALE GENOMIC DNA]</scope>
    <source>
        <strain evidence="10">HTHZ2018</strain>
        <tissue evidence="10">Muscle</tissue>
    </source>
</reference>
<feature type="transmembrane region" description="Helical" evidence="9">
    <location>
        <begin position="151"/>
        <end position="176"/>
    </location>
</feature>
<evidence type="ECO:0000313" key="10">
    <source>
        <dbReference type="EMBL" id="TWW58421.1"/>
    </source>
</evidence>
<dbReference type="AlphaFoldDB" id="A0A5C6MWC6"/>
<proteinExistence type="inferred from homology"/>
<keyword evidence="11" id="KW-1185">Reference proteome</keyword>
<organism evidence="10 11">
    <name type="scientific">Takifugu flavidus</name>
    <name type="common">sansaifugu</name>
    <dbReference type="NCBI Taxonomy" id="433684"/>
    <lineage>
        <taxon>Eukaryota</taxon>
        <taxon>Metazoa</taxon>
        <taxon>Chordata</taxon>
        <taxon>Craniata</taxon>
        <taxon>Vertebrata</taxon>
        <taxon>Euteleostomi</taxon>
        <taxon>Actinopterygii</taxon>
        <taxon>Neopterygii</taxon>
        <taxon>Teleostei</taxon>
        <taxon>Neoteleostei</taxon>
        <taxon>Acanthomorphata</taxon>
        <taxon>Eupercaria</taxon>
        <taxon>Tetraodontiformes</taxon>
        <taxon>Tetradontoidea</taxon>
        <taxon>Tetraodontidae</taxon>
        <taxon>Takifugu</taxon>
    </lineage>
</organism>
<evidence type="ECO:0000256" key="2">
    <source>
        <dbReference type="ARBA" id="ARBA00006840"/>
    </source>
</evidence>
<keyword evidence="5 9" id="KW-0472">Membrane</keyword>
<evidence type="ECO:0000256" key="5">
    <source>
        <dbReference type="ARBA" id="ARBA00023136"/>
    </source>
</evidence>
<keyword evidence="3 9" id="KW-0812">Transmembrane</keyword>
<comment type="subcellular location">
    <subcellularLocation>
        <location evidence="1">Lysosome membrane</location>
        <topology evidence="1">Multi-pass membrane protein</topology>
    </subcellularLocation>
</comment>
<protein>
    <submittedName>
        <fullName evidence="10">Tetraspanin-1</fullName>
    </submittedName>
</protein>
<evidence type="ECO:0000256" key="1">
    <source>
        <dbReference type="ARBA" id="ARBA00004155"/>
    </source>
</evidence>
<dbReference type="Pfam" id="PF00335">
    <property type="entry name" value="Tetraspanin"/>
    <property type="match status" value="1"/>
</dbReference>
<feature type="compositionally biased region" description="Polar residues" evidence="8">
    <location>
        <begin position="8"/>
        <end position="22"/>
    </location>
</feature>
<dbReference type="PANTHER" id="PTHR19282:SF216">
    <property type="entry name" value="TETRASPANIN-1"/>
    <property type="match status" value="1"/>
</dbReference>
<dbReference type="InterPro" id="IPR018503">
    <property type="entry name" value="Tetraspanin_CS"/>
</dbReference>
<name>A0A5C6MWC6_9TELE</name>
<keyword evidence="6" id="KW-0325">Glycoprotein</keyword>
<evidence type="ECO:0000256" key="4">
    <source>
        <dbReference type="ARBA" id="ARBA00022989"/>
    </source>
</evidence>
<dbReference type="InterPro" id="IPR008952">
    <property type="entry name" value="Tetraspanin_EC2_sf"/>
</dbReference>
<sequence length="290" mass="31301">MCHLKQVSPGSSQTTPSSLLQPQESRSGFGALAQVVCEGSEWCFTVRLGCVSNSSHVCADTLTQIKMGCFTFVKLMMFFFNLLIFLGGLTLLAMGIWVSVDGGSFLQLLGPFSRQGMQFVNVGFFCIAIGAVLVLLGLLGCWGAHKESRCLLLVFFSIILIIFVAEVAAGVVALAYSSFAEGILRAWATPALKDDYGSDPVVTKIWNTTMMELKCCGFTNYTDFVGSKFEKENQGNLPPSCCWTNSSPCRPGEAQRSNVQGCFQQILEILKEHANIVGGIAAGIGVLEVK</sequence>
<dbReference type="GO" id="GO:0005886">
    <property type="term" value="C:plasma membrane"/>
    <property type="evidence" value="ECO:0007669"/>
    <property type="project" value="TreeGrafter"/>
</dbReference>
<accession>A0A5C6MWC6</accession>
<dbReference type="SUPFAM" id="SSF48652">
    <property type="entry name" value="Tetraspanin"/>
    <property type="match status" value="1"/>
</dbReference>
<keyword evidence="7" id="KW-0458">Lysosome</keyword>
<dbReference type="CDD" id="cd03156">
    <property type="entry name" value="uroplakin_I_like_LEL"/>
    <property type="match status" value="1"/>
</dbReference>
<dbReference type="PROSITE" id="PS00421">
    <property type="entry name" value="TM4_1"/>
    <property type="match status" value="1"/>
</dbReference>
<dbReference type="GO" id="GO:0005765">
    <property type="term" value="C:lysosomal membrane"/>
    <property type="evidence" value="ECO:0007669"/>
    <property type="project" value="UniProtKB-SubCell"/>
</dbReference>
<evidence type="ECO:0000313" key="11">
    <source>
        <dbReference type="Proteomes" id="UP000324091"/>
    </source>
</evidence>
<dbReference type="Proteomes" id="UP000324091">
    <property type="component" value="Chromosome 7"/>
</dbReference>
<gene>
    <name evidence="10" type="ORF">D4764_07G0011400</name>
</gene>
<evidence type="ECO:0000256" key="7">
    <source>
        <dbReference type="ARBA" id="ARBA00023228"/>
    </source>
</evidence>
<feature type="transmembrane region" description="Helical" evidence="9">
    <location>
        <begin position="75"/>
        <end position="98"/>
    </location>
</feature>
<feature type="region of interest" description="Disordered" evidence="8">
    <location>
        <begin position="1"/>
        <end position="22"/>
    </location>
</feature>
<evidence type="ECO:0000256" key="9">
    <source>
        <dbReference type="SAM" id="Phobius"/>
    </source>
</evidence>
<evidence type="ECO:0000256" key="6">
    <source>
        <dbReference type="ARBA" id="ARBA00023180"/>
    </source>
</evidence>
<dbReference type="PRINTS" id="PR00259">
    <property type="entry name" value="TMFOUR"/>
</dbReference>
<dbReference type="EMBL" id="RHFK02000020">
    <property type="protein sequence ID" value="TWW58421.1"/>
    <property type="molecule type" value="Genomic_DNA"/>
</dbReference>
<feature type="transmembrane region" description="Helical" evidence="9">
    <location>
        <begin position="118"/>
        <end position="139"/>
    </location>
</feature>
<dbReference type="InterPro" id="IPR018499">
    <property type="entry name" value="Tetraspanin/Peripherin"/>
</dbReference>